<proteinExistence type="predicted"/>
<organism evidence="1 2">
    <name type="scientific">Durusdinium trenchii</name>
    <dbReference type="NCBI Taxonomy" id="1381693"/>
    <lineage>
        <taxon>Eukaryota</taxon>
        <taxon>Sar</taxon>
        <taxon>Alveolata</taxon>
        <taxon>Dinophyceae</taxon>
        <taxon>Suessiales</taxon>
        <taxon>Symbiodiniaceae</taxon>
        <taxon>Durusdinium</taxon>
    </lineage>
</organism>
<dbReference type="EMBL" id="CAXAMM010011325">
    <property type="protein sequence ID" value="CAK9025785.1"/>
    <property type="molecule type" value="Genomic_DNA"/>
</dbReference>
<dbReference type="Proteomes" id="UP001642464">
    <property type="component" value="Unassembled WGS sequence"/>
</dbReference>
<sequence>MAQSPEALLENDEVGTGQICLRPPQRASFDWWTRVRGAKHLHFEEWLDAPENRPNETHYRKAIWIPHFRGWKSFLAEVFDHAHIVGVGGPGAPHLFRLERIGDAGIPRTSVDDHFWRRKSYRPHRDDVILRTKRWLSNSSFSQKVFLYLPAERARGFEGDSPPVFEEKPHNPNSEEANSFRKYAKLMRQYPFEMNEAADELERYADGTQHLPASGCILGAAICRTQSRPSSTACS</sequence>
<gene>
    <name evidence="1" type="ORF">SCF082_LOCUS17220</name>
</gene>
<name>A0ABP0KG28_9DINO</name>
<evidence type="ECO:0000313" key="2">
    <source>
        <dbReference type="Proteomes" id="UP001642464"/>
    </source>
</evidence>
<comment type="caution">
    <text evidence="1">The sequence shown here is derived from an EMBL/GenBank/DDBJ whole genome shotgun (WGS) entry which is preliminary data.</text>
</comment>
<accession>A0ABP0KG28</accession>
<protein>
    <submittedName>
        <fullName evidence="1">Uncharacterized protein</fullName>
    </submittedName>
</protein>
<evidence type="ECO:0000313" key="1">
    <source>
        <dbReference type="EMBL" id="CAK9025785.1"/>
    </source>
</evidence>
<reference evidence="1 2" key="1">
    <citation type="submission" date="2024-02" db="EMBL/GenBank/DDBJ databases">
        <authorList>
            <person name="Chen Y."/>
            <person name="Shah S."/>
            <person name="Dougan E. K."/>
            <person name="Thang M."/>
            <person name="Chan C."/>
        </authorList>
    </citation>
    <scope>NUCLEOTIDE SEQUENCE [LARGE SCALE GENOMIC DNA]</scope>
</reference>
<keyword evidence="2" id="KW-1185">Reference proteome</keyword>